<dbReference type="EMBL" id="MT668623">
    <property type="protein sequence ID" value="QNL31924.1"/>
    <property type="molecule type" value="Genomic_DNA"/>
</dbReference>
<name>A0A7G9A5A1_9CAUD</name>
<protein>
    <submittedName>
        <fullName evidence="1">Putative porphyrin biosynthetic protein</fullName>
    </submittedName>
</protein>
<evidence type="ECO:0000313" key="2">
    <source>
        <dbReference type="Proteomes" id="UP000516177"/>
    </source>
</evidence>
<dbReference type="Proteomes" id="UP000516177">
    <property type="component" value="Segment"/>
</dbReference>
<reference evidence="1 2" key="1">
    <citation type="submission" date="2020-06" db="EMBL/GenBank/DDBJ databases">
        <title>In vitro selection of mutant and recombinant Listeria phages with altered host ranges.</title>
        <authorList>
            <person name="Peters T.L."/>
            <person name="Song Y."/>
            <person name="Bryan D."/>
            <person name="Hudson L.K."/>
            <person name="Denes T.G."/>
        </authorList>
    </citation>
    <scope>NUCLEOTIDE SEQUENCE [LARGE SCALE GENOMIC DNA]</scope>
</reference>
<sequence length="97" mass="11250">MYFVALVRIVMARTKLDHVISYRALSHYKKFESFGADFLIENVLFKTLSLEDITSIARSLSRVIKETDNDYKWKNNKVGKQLQTYLSNKGVVVDDTN</sequence>
<evidence type="ECO:0000313" key="1">
    <source>
        <dbReference type="EMBL" id="QNL31924.1"/>
    </source>
</evidence>
<organism evidence="1 2">
    <name type="scientific">Listeria phage LP-Mix_6.1</name>
    <dbReference type="NCBI Taxonomy" id="2759380"/>
    <lineage>
        <taxon>Viruses</taxon>
        <taxon>Duplodnaviria</taxon>
        <taxon>Heunggongvirae</taxon>
        <taxon>Uroviricota</taxon>
        <taxon>Caudoviricetes</taxon>
        <taxon>Herelleviridae</taxon>
        <taxon>Jasinskavirinae</taxon>
        <taxon>Pecentumvirus</taxon>
        <taxon>Pecentumvirus LP048</taxon>
    </lineage>
</organism>
<proteinExistence type="predicted"/>
<gene>
    <name evidence="1" type="ORF">HUK29_0157</name>
</gene>
<accession>A0A7G9A5A1</accession>